<dbReference type="InterPro" id="IPR036662">
    <property type="entry name" value="PTS_EIIA_man-typ_sf"/>
</dbReference>
<evidence type="ECO:0000256" key="6">
    <source>
        <dbReference type="ARBA" id="ARBA00022683"/>
    </source>
</evidence>
<comment type="caution">
    <text evidence="9">The sequence shown here is derived from an EMBL/GenBank/DDBJ whole genome shotgun (WGS) entry which is preliminary data.</text>
</comment>
<dbReference type="CDD" id="cd00006">
    <property type="entry name" value="PTS_IIA_man"/>
    <property type="match status" value="1"/>
</dbReference>
<dbReference type="PROSITE" id="PS51096">
    <property type="entry name" value="PTS_EIIA_TYPE_4"/>
    <property type="match status" value="1"/>
</dbReference>
<dbReference type="RefSeq" id="WP_345924502.1">
    <property type="nucleotide sequence ID" value="NZ_JBDIVF010000001.1"/>
</dbReference>
<comment type="subcellular location">
    <subcellularLocation>
        <location evidence="1">Cytoplasm</location>
    </subcellularLocation>
</comment>
<dbReference type="InterPro" id="IPR033887">
    <property type="entry name" value="PTS_IIA_man"/>
</dbReference>
<keyword evidence="5" id="KW-0808">Transferase</keyword>
<dbReference type="SUPFAM" id="SSF53062">
    <property type="entry name" value="PTS system fructose IIA component-like"/>
    <property type="match status" value="1"/>
</dbReference>
<dbReference type="EMBL" id="JBEWLZ010000002">
    <property type="protein sequence ID" value="MET1489269.1"/>
    <property type="molecule type" value="Genomic_DNA"/>
</dbReference>
<proteinExistence type="predicted"/>
<evidence type="ECO:0000256" key="1">
    <source>
        <dbReference type="ARBA" id="ARBA00004496"/>
    </source>
</evidence>
<organism evidence="9 10">
    <name type="scientific">Uliginosibacterium paludis</name>
    <dbReference type="NCBI Taxonomy" id="1615952"/>
    <lineage>
        <taxon>Bacteria</taxon>
        <taxon>Pseudomonadati</taxon>
        <taxon>Pseudomonadota</taxon>
        <taxon>Betaproteobacteria</taxon>
        <taxon>Rhodocyclales</taxon>
        <taxon>Zoogloeaceae</taxon>
        <taxon>Uliginosibacterium</taxon>
    </lineage>
</organism>
<dbReference type="Pfam" id="PF03610">
    <property type="entry name" value="EIIA-man"/>
    <property type="match status" value="1"/>
</dbReference>
<protein>
    <submittedName>
        <fullName evidence="9">PTS fructose transporter subunit IIA</fullName>
    </submittedName>
</protein>
<keyword evidence="10" id="KW-1185">Reference proteome</keyword>
<evidence type="ECO:0000259" key="8">
    <source>
        <dbReference type="PROSITE" id="PS51096"/>
    </source>
</evidence>
<reference evidence="9 10" key="1">
    <citation type="submission" date="2024-07" db="EMBL/GenBank/DDBJ databases">
        <title>Uliginosibacterium paludis KCTC:42655.</title>
        <authorList>
            <person name="Kim M.K."/>
        </authorList>
    </citation>
    <scope>NUCLEOTIDE SEQUENCE [LARGE SCALE GENOMIC DNA]</scope>
    <source>
        <strain evidence="9 10">KCTC 42655</strain>
    </source>
</reference>
<gene>
    <name evidence="9" type="ORF">ABVT11_05490</name>
</gene>
<evidence type="ECO:0000256" key="3">
    <source>
        <dbReference type="ARBA" id="ARBA00022490"/>
    </source>
</evidence>
<keyword evidence="4" id="KW-0762">Sugar transport</keyword>
<sequence>MIGILLITHGTLGESLIQCACHVVNKRPLRIVQIGVAAQDDPQDVLLEARRQLEVLDSGQGVLILTDIFGATPSNIAMKLRDPGKVEVVAGVNVSMLLRVLTYREKNDIDTVVQKAITGACDGVIHIKGSI</sequence>
<evidence type="ECO:0000256" key="5">
    <source>
        <dbReference type="ARBA" id="ARBA00022679"/>
    </source>
</evidence>
<dbReference type="PANTHER" id="PTHR33799:SF1">
    <property type="entry name" value="PTS SYSTEM MANNOSE-SPECIFIC EIIAB COMPONENT-RELATED"/>
    <property type="match status" value="1"/>
</dbReference>
<keyword evidence="7" id="KW-0418">Kinase</keyword>
<accession>A0ABV2CMY6</accession>
<dbReference type="InterPro" id="IPR051471">
    <property type="entry name" value="Bacterial_PTS_sugar_comp"/>
</dbReference>
<dbReference type="PANTHER" id="PTHR33799">
    <property type="entry name" value="PTS PERMEASE-RELATED-RELATED"/>
    <property type="match status" value="1"/>
</dbReference>
<dbReference type="Proteomes" id="UP001548590">
    <property type="component" value="Unassembled WGS sequence"/>
</dbReference>
<name>A0ABV2CMY6_9RHOO</name>
<evidence type="ECO:0000256" key="2">
    <source>
        <dbReference type="ARBA" id="ARBA00022448"/>
    </source>
</evidence>
<evidence type="ECO:0000313" key="10">
    <source>
        <dbReference type="Proteomes" id="UP001548590"/>
    </source>
</evidence>
<keyword evidence="6" id="KW-0598">Phosphotransferase system</keyword>
<keyword evidence="3" id="KW-0963">Cytoplasm</keyword>
<evidence type="ECO:0000313" key="9">
    <source>
        <dbReference type="EMBL" id="MET1489269.1"/>
    </source>
</evidence>
<keyword evidence="2" id="KW-0813">Transport</keyword>
<feature type="domain" description="PTS EIIA type-4" evidence="8">
    <location>
        <begin position="1"/>
        <end position="124"/>
    </location>
</feature>
<evidence type="ECO:0000256" key="4">
    <source>
        <dbReference type="ARBA" id="ARBA00022597"/>
    </source>
</evidence>
<dbReference type="InterPro" id="IPR004701">
    <property type="entry name" value="PTS_EIIA_man-typ"/>
</dbReference>
<dbReference type="Gene3D" id="3.40.50.510">
    <property type="entry name" value="Phosphotransferase system, mannose-type IIA component"/>
    <property type="match status" value="1"/>
</dbReference>
<evidence type="ECO:0000256" key="7">
    <source>
        <dbReference type="ARBA" id="ARBA00022777"/>
    </source>
</evidence>